<reference evidence="2 3" key="1">
    <citation type="submission" date="2020-08" db="EMBL/GenBank/DDBJ databases">
        <title>Genomic Encyclopedia of Type Strains, Phase IV (KMG-IV): sequencing the most valuable type-strain genomes for metagenomic binning, comparative biology and taxonomic classification.</title>
        <authorList>
            <person name="Goeker M."/>
        </authorList>
    </citation>
    <scope>NUCLEOTIDE SEQUENCE [LARGE SCALE GENOMIC DNA]</scope>
    <source>
        <strain evidence="2 3">DSM 29854</strain>
    </source>
</reference>
<dbReference type="RefSeq" id="WP_182512865.1">
    <property type="nucleotide sequence ID" value="NZ_JACJIQ010000006.1"/>
</dbReference>
<gene>
    <name evidence="2" type="ORF">FHS90_001992</name>
</gene>
<evidence type="ECO:0000313" key="2">
    <source>
        <dbReference type="EMBL" id="MBA9077281.1"/>
    </source>
</evidence>
<proteinExistence type="predicted"/>
<evidence type="ECO:0000259" key="1">
    <source>
        <dbReference type="Pfam" id="PF13810"/>
    </source>
</evidence>
<dbReference type="Pfam" id="PF13810">
    <property type="entry name" value="DUF4185"/>
    <property type="match status" value="1"/>
</dbReference>
<name>A0A839GU15_9BACT</name>
<accession>A0A839GU15</accession>
<dbReference type="InterPro" id="IPR025442">
    <property type="entry name" value="DUF4185"/>
</dbReference>
<dbReference type="EMBL" id="JACJIQ010000006">
    <property type="protein sequence ID" value="MBA9077281.1"/>
    <property type="molecule type" value="Genomic_DNA"/>
</dbReference>
<evidence type="ECO:0000313" key="3">
    <source>
        <dbReference type="Proteomes" id="UP000563094"/>
    </source>
</evidence>
<sequence>MADQKWDKMLVRTSGWLGGDGLYSMPLNGVRRTGGTGKAETFLWFSDTIVGEIEEDSLQPGWEMIHNSVGYLRGNSPDPSKIDFHWGKDEIGKPAAMFHPNTAQAQPGDYYWLGDGFFNHRRDSTLYLFAYRIKKMPGGVYPFEDVGVSLIALPKGSRPPFKNHRQLDTPLFQKDSQGKGKVVFGVAVLANTIGAGAPKPDGYVYVYGVRGIGKELLVARVKDEAFEDFSQWRYWDGNSWNIDIHQAAALTNRVSNEMSVTFLEDGRVLATYQLDTDAPTVMVQAGQTPVGPFQPAKKIFETPEIYNDLDFYTYNAKAHPHLSKPGELLISYNVNSFDFFKDILVHPNHYRSRFIKVKL</sequence>
<dbReference type="AlphaFoldDB" id="A0A839GU15"/>
<comment type="caution">
    <text evidence="2">The sequence shown here is derived from an EMBL/GenBank/DDBJ whole genome shotgun (WGS) entry which is preliminary data.</text>
</comment>
<dbReference type="Proteomes" id="UP000563094">
    <property type="component" value="Unassembled WGS sequence"/>
</dbReference>
<organism evidence="2 3">
    <name type="scientific">Rufibacter quisquiliarum</name>
    <dbReference type="NCBI Taxonomy" id="1549639"/>
    <lineage>
        <taxon>Bacteria</taxon>
        <taxon>Pseudomonadati</taxon>
        <taxon>Bacteroidota</taxon>
        <taxon>Cytophagia</taxon>
        <taxon>Cytophagales</taxon>
        <taxon>Hymenobacteraceae</taxon>
        <taxon>Rufibacter</taxon>
    </lineage>
</organism>
<keyword evidence="3" id="KW-1185">Reference proteome</keyword>
<protein>
    <recommendedName>
        <fullName evidence="1">DUF4185 domain-containing protein</fullName>
    </recommendedName>
</protein>
<feature type="domain" description="DUF4185" evidence="1">
    <location>
        <begin position="198"/>
        <end position="306"/>
    </location>
</feature>